<evidence type="ECO:0000313" key="2">
    <source>
        <dbReference type="Proteomes" id="UP001218218"/>
    </source>
</evidence>
<dbReference type="EMBL" id="JARIHO010000022">
    <property type="protein sequence ID" value="KAJ7343739.1"/>
    <property type="molecule type" value="Genomic_DNA"/>
</dbReference>
<proteinExistence type="predicted"/>
<sequence>MFHVNPSRTHRDTGKSVARIRNAQNGNFLFRALGTTICCNSTNRKQAVQYRLEQQKFKSHGDRLEALDAMAVDGAPVETPSSNELDACVPGLSHGADSVTPMEIDQDSADTVPTVNLPPQFIFIRHHPHAQKGPEIIPLESSPSTTRTPFVSSIAPDNRPYKPFKCFADYKFTSRAVKRRMPNDQIDEDLHDMHNGVWSSDCHITFHNHRDVEKSLAAARASNVPFHSESLVIDFAGRKYEVEVEFRDPWQIIKRWICDDTLMDVSTWFSQEKYLCLNGVIEFSNPLYDEPWAAETWRGVGDNLPDDPRYPSCFLGLHIWLDKGLVSTKNASHPFARLLDPLGDPEWFC</sequence>
<protein>
    <submittedName>
        <fullName evidence="1">Uncharacterized protein</fullName>
    </submittedName>
</protein>
<comment type="caution">
    <text evidence="1">The sequence shown here is derived from an EMBL/GenBank/DDBJ whole genome shotgun (WGS) entry which is preliminary data.</text>
</comment>
<organism evidence="1 2">
    <name type="scientific">Mycena albidolilacea</name>
    <dbReference type="NCBI Taxonomy" id="1033008"/>
    <lineage>
        <taxon>Eukaryota</taxon>
        <taxon>Fungi</taxon>
        <taxon>Dikarya</taxon>
        <taxon>Basidiomycota</taxon>
        <taxon>Agaricomycotina</taxon>
        <taxon>Agaricomycetes</taxon>
        <taxon>Agaricomycetidae</taxon>
        <taxon>Agaricales</taxon>
        <taxon>Marasmiineae</taxon>
        <taxon>Mycenaceae</taxon>
        <taxon>Mycena</taxon>
    </lineage>
</organism>
<reference evidence="1" key="1">
    <citation type="submission" date="2023-03" db="EMBL/GenBank/DDBJ databases">
        <title>Massive genome expansion in bonnet fungi (Mycena s.s.) driven by repeated elements and novel gene families across ecological guilds.</title>
        <authorList>
            <consortium name="Lawrence Berkeley National Laboratory"/>
            <person name="Harder C.B."/>
            <person name="Miyauchi S."/>
            <person name="Viragh M."/>
            <person name="Kuo A."/>
            <person name="Thoen E."/>
            <person name="Andreopoulos B."/>
            <person name="Lu D."/>
            <person name="Skrede I."/>
            <person name="Drula E."/>
            <person name="Henrissat B."/>
            <person name="Morin E."/>
            <person name="Kohler A."/>
            <person name="Barry K."/>
            <person name="LaButti K."/>
            <person name="Morin E."/>
            <person name="Salamov A."/>
            <person name="Lipzen A."/>
            <person name="Mereny Z."/>
            <person name="Hegedus B."/>
            <person name="Baldrian P."/>
            <person name="Stursova M."/>
            <person name="Weitz H."/>
            <person name="Taylor A."/>
            <person name="Grigoriev I.V."/>
            <person name="Nagy L.G."/>
            <person name="Martin F."/>
            <person name="Kauserud H."/>
        </authorList>
    </citation>
    <scope>NUCLEOTIDE SEQUENCE</scope>
    <source>
        <strain evidence="1">CBHHK002</strain>
    </source>
</reference>
<evidence type="ECO:0000313" key="1">
    <source>
        <dbReference type="EMBL" id="KAJ7343739.1"/>
    </source>
</evidence>
<accession>A0AAD6ZZ46</accession>
<name>A0AAD6ZZ46_9AGAR</name>
<dbReference type="Proteomes" id="UP001218218">
    <property type="component" value="Unassembled WGS sequence"/>
</dbReference>
<gene>
    <name evidence="1" type="ORF">DFH08DRAFT_1008756</name>
</gene>
<dbReference type="AlphaFoldDB" id="A0AAD6ZZ46"/>
<keyword evidence="2" id="KW-1185">Reference proteome</keyword>